<protein>
    <submittedName>
        <fullName evidence="1">Uncharacterized protein</fullName>
    </submittedName>
</protein>
<reference evidence="2" key="1">
    <citation type="submission" date="2016-09" db="EMBL/GenBank/DDBJ databases">
        <title>Comparative genomics of the Campylobacter concisus group.</title>
        <authorList>
            <person name="Miller W.G."/>
            <person name="Yee E."/>
            <person name="Chapman M.H."/>
            <person name="Huynh S."/>
            <person name="Bono J.L."/>
            <person name="On S.L.W."/>
            <person name="StLeger J."/>
            <person name="Foster G."/>
            <person name="Parker C.T."/>
        </authorList>
    </citation>
    <scope>NUCLEOTIDE SEQUENCE [LARGE SCALE GENOMIC DNA]</scope>
    <source>
        <strain evidence="2">RM18021</strain>
    </source>
</reference>
<dbReference type="RefSeq" id="WP_078424820.1">
    <property type="nucleotide sequence ID" value="NZ_CP017258.1"/>
</dbReference>
<evidence type="ECO:0000313" key="1">
    <source>
        <dbReference type="EMBL" id="AQW88440.1"/>
    </source>
</evidence>
<evidence type="ECO:0000313" key="2">
    <source>
        <dbReference type="Proteomes" id="UP000190868"/>
    </source>
</evidence>
<proteinExistence type="predicted"/>
<organism evidence="1 2">
    <name type="scientific">Campylobacter pinnipediorum subsp. caledonicus</name>
    <dbReference type="NCBI Taxonomy" id="1874362"/>
    <lineage>
        <taxon>Bacteria</taxon>
        <taxon>Pseudomonadati</taxon>
        <taxon>Campylobacterota</taxon>
        <taxon>Epsilonproteobacteria</taxon>
        <taxon>Campylobacterales</taxon>
        <taxon>Campylobacteraceae</taxon>
        <taxon>Campylobacter</taxon>
    </lineage>
</organism>
<dbReference type="Proteomes" id="UP000190868">
    <property type="component" value="Chromosome"/>
</dbReference>
<sequence length="107" mass="12711">MQEILDLETKQENEILKIIKNETIDEANIQKLINTGKKDILIHLARHQKLTQEHISMMIENSPYMGIKMIVKNQEISPENKELILKKMNKMPKLYEELLQEAKELKW</sequence>
<accession>A0A1S6U9R6</accession>
<name>A0A1S6U9R6_9BACT</name>
<dbReference type="AlphaFoldDB" id="A0A1S6U9R6"/>
<keyword evidence="2" id="KW-1185">Reference proteome</keyword>
<gene>
    <name evidence="1" type="ORF">CPIN18021_1661</name>
</gene>
<dbReference type="EMBL" id="CP017258">
    <property type="protein sequence ID" value="AQW88440.1"/>
    <property type="molecule type" value="Genomic_DNA"/>
</dbReference>